<dbReference type="GO" id="GO:0030246">
    <property type="term" value="F:carbohydrate binding"/>
    <property type="evidence" value="ECO:0007669"/>
    <property type="project" value="UniProtKB-KW"/>
</dbReference>
<dbReference type="InterPro" id="IPR000407">
    <property type="entry name" value="GDA1_CD39_NTPase"/>
</dbReference>
<evidence type="ECO:0000256" key="1">
    <source>
        <dbReference type="ARBA" id="ARBA00009283"/>
    </source>
</evidence>
<sequence length="109" mass="12200">MMFLKQENLTSYAVIFDAGSTGSRVHVYNFDQNLNLLHIGNNIEFTDKIKPGLSAYAENPEKGAKSLIPLLEEAESVVPENLHSKTLLKLGVSFSSFCIPLFFTGHYYK</sequence>
<dbReference type="PANTHER" id="PTHR11782:SF80">
    <property type="entry name" value="GDA1_CD39 NUCLEOSIDE PHOSPHATASE FAMILY PROTEIN"/>
    <property type="match status" value="1"/>
</dbReference>
<protein>
    <submittedName>
        <fullName evidence="3">Nod factor binding lectin-nucleotide phosphohydrolase</fullName>
    </submittedName>
</protein>
<dbReference type="Pfam" id="PF01150">
    <property type="entry name" value="GDA1_CD39"/>
    <property type="match status" value="1"/>
</dbReference>
<dbReference type="Gene3D" id="3.30.420.40">
    <property type="match status" value="1"/>
</dbReference>
<name>A0A2K3MXQ7_TRIPR</name>
<dbReference type="Proteomes" id="UP000236291">
    <property type="component" value="Unassembled WGS sequence"/>
</dbReference>
<reference evidence="3 4" key="1">
    <citation type="journal article" date="2014" name="Am. J. Bot.">
        <title>Genome assembly and annotation for red clover (Trifolium pratense; Fabaceae).</title>
        <authorList>
            <person name="Istvanek J."/>
            <person name="Jaros M."/>
            <person name="Krenek A."/>
            <person name="Repkova J."/>
        </authorList>
    </citation>
    <scope>NUCLEOTIDE SEQUENCE [LARGE SCALE GENOMIC DNA]</scope>
    <source>
        <strain evidence="4">cv. Tatra</strain>
        <tissue evidence="3">Young leaves</tissue>
    </source>
</reference>
<evidence type="ECO:0000313" key="3">
    <source>
        <dbReference type="EMBL" id="PNX95593.1"/>
    </source>
</evidence>
<keyword evidence="3" id="KW-0430">Lectin</keyword>
<gene>
    <name evidence="3" type="ORF">L195_g018786</name>
</gene>
<dbReference type="PANTHER" id="PTHR11782">
    <property type="entry name" value="ADENOSINE/GUANOSINE DIPHOSPHATASE"/>
    <property type="match status" value="1"/>
</dbReference>
<comment type="caution">
    <text evidence="3">The sequence shown here is derived from an EMBL/GenBank/DDBJ whole genome shotgun (WGS) entry which is preliminary data.</text>
</comment>
<evidence type="ECO:0000256" key="2">
    <source>
        <dbReference type="ARBA" id="ARBA00022801"/>
    </source>
</evidence>
<dbReference type="GO" id="GO:0016020">
    <property type="term" value="C:membrane"/>
    <property type="evidence" value="ECO:0007669"/>
    <property type="project" value="TreeGrafter"/>
</dbReference>
<dbReference type="AlphaFoldDB" id="A0A2K3MXQ7"/>
<dbReference type="ExpressionAtlas" id="A0A2K3MXQ7">
    <property type="expression patterns" value="baseline"/>
</dbReference>
<dbReference type="STRING" id="57577.A0A2K3MXQ7"/>
<keyword evidence="2 3" id="KW-0378">Hydrolase</keyword>
<comment type="similarity">
    <text evidence="1">Belongs to the GDA1/CD39 NTPase family.</text>
</comment>
<proteinExistence type="inferred from homology"/>
<dbReference type="GO" id="GO:0009134">
    <property type="term" value="P:nucleoside diphosphate catabolic process"/>
    <property type="evidence" value="ECO:0007669"/>
    <property type="project" value="TreeGrafter"/>
</dbReference>
<reference evidence="3 4" key="2">
    <citation type="journal article" date="2017" name="Front. Plant Sci.">
        <title>Gene Classification and Mining of Molecular Markers Useful in Red Clover (Trifolium pratense) Breeding.</title>
        <authorList>
            <person name="Istvanek J."/>
            <person name="Dluhosova J."/>
            <person name="Dluhos P."/>
            <person name="Patkova L."/>
            <person name="Nedelnik J."/>
            <person name="Repkova J."/>
        </authorList>
    </citation>
    <scope>NUCLEOTIDE SEQUENCE [LARGE SCALE GENOMIC DNA]</scope>
    <source>
        <strain evidence="4">cv. Tatra</strain>
        <tissue evidence="3">Young leaves</tissue>
    </source>
</reference>
<dbReference type="EMBL" id="ASHM01013631">
    <property type="protein sequence ID" value="PNX95593.1"/>
    <property type="molecule type" value="Genomic_DNA"/>
</dbReference>
<organism evidence="3 4">
    <name type="scientific">Trifolium pratense</name>
    <name type="common">Red clover</name>
    <dbReference type="NCBI Taxonomy" id="57577"/>
    <lineage>
        <taxon>Eukaryota</taxon>
        <taxon>Viridiplantae</taxon>
        <taxon>Streptophyta</taxon>
        <taxon>Embryophyta</taxon>
        <taxon>Tracheophyta</taxon>
        <taxon>Spermatophyta</taxon>
        <taxon>Magnoliopsida</taxon>
        <taxon>eudicotyledons</taxon>
        <taxon>Gunneridae</taxon>
        <taxon>Pentapetalae</taxon>
        <taxon>rosids</taxon>
        <taxon>fabids</taxon>
        <taxon>Fabales</taxon>
        <taxon>Fabaceae</taxon>
        <taxon>Papilionoideae</taxon>
        <taxon>50 kb inversion clade</taxon>
        <taxon>NPAAA clade</taxon>
        <taxon>Hologalegina</taxon>
        <taxon>IRL clade</taxon>
        <taxon>Trifolieae</taxon>
        <taxon>Trifolium</taxon>
    </lineage>
</organism>
<dbReference type="GO" id="GO:0017110">
    <property type="term" value="F:nucleoside diphosphate phosphatase activity"/>
    <property type="evidence" value="ECO:0007669"/>
    <property type="project" value="TreeGrafter"/>
</dbReference>
<accession>A0A2K3MXQ7</accession>
<evidence type="ECO:0000313" key="4">
    <source>
        <dbReference type="Proteomes" id="UP000236291"/>
    </source>
</evidence>